<dbReference type="InParanoid" id="A0A286U8F6"/>
<name>A0A286U8F6_9AGAM</name>
<organism evidence="2 3">
    <name type="scientific">Pyrrhoderma noxium</name>
    <dbReference type="NCBI Taxonomy" id="2282107"/>
    <lineage>
        <taxon>Eukaryota</taxon>
        <taxon>Fungi</taxon>
        <taxon>Dikarya</taxon>
        <taxon>Basidiomycota</taxon>
        <taxon>Agaricomycotina</taxon>
        <taxon>Agaricomycetes</taxon>
        <taxon>Hymenochaetales</taxon>
        <taxon>Hymenochaetaceae</taxon>
        <taxon>Pyrrhoderma</taxon>
    </lineage>
</organism>
<dbReference type="SUPFAM" id="SSF52047">
    <property type="entry name" value="RNI-like"/>
    <property type="match status" value="1"/>
</dbReference>
<reference evidence="2 3" key="1">
    <citation type="journal article" date="2017" name="Mol. Ecol.">
        <title>Comparative and population genomic landscape of Phellinus noxius: A hypervariable fungus causing root rot in trees.</title>
        <authorList>
            <person name="Chung C.L."/>
            <person name="Lee T.J."/>
            <person name="Akiba M."/>
            <person name="Lee H.H."/>
            <person name="Kuo T.H."/>
            <person name="Liu D."/>
            <person name="Ke H.M."/>
            <person name="Yokoi T."/>
            <person name="Roa M.B."/>
            <person name="Lu M.J."/>
            <person name="Chang Y.Y."/>
            <person name="Ann P.J."/>
            <person name="Tsai J.N."/>
            <person name="Chen C.Y."/>
            <person name="Tzean S.S."/>
            <person name="Ota Y."/>
            <person name="Hattori T."/>
            <person name="Sahashi N."/>
            <person name="Liou R.F."/>
            <person name="Kikuchi T."/>
            <person name="Tsai I.J."/>
        </authorList>
    </citation>
    <scope>NUCLEOTIDE SEQUENCE [LARGE SCALE GENOMIC DNA]</scope>
    <source>
        <strain evidence="2 3">FFPRI411160</strain>
    </source>
</reference>
<dbReference type="AlphaFoldDB" id="A0A286U8F6"/>
<feature type="region of interest" description="Disordered" evidence="1">
    <location>
        <begin position="1"/>
        <end position="25"/>
    </location>
</feature>
<evidence type="ECO:0000313" key="3">
    <source>
        <dbReference type="Proteomes" id="UP000217199"/>
    </source>
</evidence>
<sequence>MPRPPPLKPNKPVKQMASPPPQDGLNDAVFDAVQTMNTDQKAALLLETSLSMIQSGFYGEKVERYLEVYLRTPGISTADITRAQLARANARRLAAERLLSQAHQDYQAVTALDPANREAIDQLRRDKLIHFMSEPAYQRAPLEIWDRIARYIPRYHLRAWLSISSFHRQIAQRHIFHTLDLYFGDDQLDNVNKGLDIFSRVKKDPDFAKLIKTLRIHWAYEEGDILDLMQRLFREALPAFTALEEFEWIGYPELRDENVKEMLQSHPNLQSLGLIGWHFDAEGVSAFHNLHKFTLRAEDDDGWADMGEVRTVLDNNARTLRHLCLGAYLKREHSWDRAFGSVTVQNLTQLDLVDTRISHVVLSRISHARGLRSLTLHGTFEEPGAAGVVFGSDCVLFDGVGRDGRDGMRGREGRHTFLPHLEAFRFVLVGHDDDRALFESVIRFVKDRPRLRRLDLGNCPWDLLQGVLPTLTGLAVLRVRIANLTDGAVERLVGALPKRQMVGIHLACVTAGRGMEGYAGMFRVFEGLGILHLSGVGWRRPVVGEREWRVRTEGWVECVRGIARAVPSLDFVGWHGEHFVVVRGGAGGGGSSSNGGPSGLGGMGNGAGMGLEGEYKNIVDGTLDVDVRDLPARRRLDCGTGVDLGGEDAAWLERKDVPIDYEMPGLELEG</sequence>
<dbReference type="Proteomes" id="UP000217199">
    <property type="component" value="Unassembled WGS sequence"/>
</dbReference>
<dbReference type="EMBL" id="NBII01000009">
    <property type="protein sequence ID" value="PAV15861.1"/>
    <property type="molecule type" value="Genomic_DNA"/>
</dbReference>
<keyword evidence="3" id="KW-1185">Reference proteome</keyword>
<dbReference type="InterPro" id="IPR032675">
    <property type="entry name" value="LRR_dom_sf"/>
</dbReference>
<dbReference type="Gene3D" id="3.80.10.10">
    <property type="entry name" value="Ribonuclease Inhibitor"/>
    <property type="match status" value="1"/>
</dbReference>
<evidence type="ECO:0000313" key="2">
    <source>
        <dbReference type="EMBL" id="PAV15861.1"/>
    </source>
</evidence>
<dbReference type="OrthoDB" id="3216017at2759"/>
<dbReference type="STRING" id="2282107.A0A286U8F6"/>
<accession>A0A286U8F6</accession>
<protein>
    <recommendedName>
        <fullName evidence="4">F-box domain-containing protein</fullName>
    </recommendedName>
</protein>
<comment type="caution">
    <text evidence="2">The sequence shown here is derived from an EMBL/GenBank/DDBJ whole genome shotgun (WGS) entry which is preliminary data.</text>
</comment>
<evidence type="ECO:0000256" key="1">
    <source>
        <dbReference type="SAM" id="MobiDB-lite"/>
    </source>
</evidence>
<evidence type="ECO:0008006" key="4">
    <source>
        <dbReference type="Google" id="ProtNLM"/>
    </source>
</evidence>
<gene>
    <name evidence="2" type="ORF">PNOK_0871900</name>
</gene>
<proteinExistence type="predicted"/>